<feature type="signal peptide" evidence="13">
    <location>
        <begin position="1"/>
        <end position="28"/>
    </location>
</feature>
<evidence type="ECO:0000256" key="13">
    <source>
        <dbReference type="SAM" id="SignalP"/>
    </source>
</evidence>
<dbReference type="PANTHER" id="PTHR30069">
    <property type="entry name" value="TONB-DEPENDENT OUTER MEMBRANE RECEPTOR"/>
    <property type="match status" value="1"/>
</dbReference>
<dbReference type="GO" id="GO:0009279">
    <property type="term" value="C:cell outer membrane"/>
    <property type="evidence" value="ECO:0007669"/>
    <property type="project" value="UniProtKB-SubCell"/>
</dbReference>
<sequence>MTTRPIFPTLPITLLAALALTTALPAAAQDAAPGAIVLDDITLTANREATDLARSGSSVSVLGADDLADRAGQPLARSLSRLPGVTLRQSGPLGTTGSLILRGAPAQYLPVVIDGIEVSDPAAGQPSYDIGGMIGQSVNRAELLRGAQSALYGSRAVAGVLSLQSLRPAEDGLHHHFGIEAGSFDTLTASYGATLRRADADLAFQVSHIRSDGFSARDERDGNFEDDGYEATRLSFYSAYALESGATIGFNGFWEDSTGDFDDFGGDVTGTPGDDYNDRESYGLRGFAQFQTGAVDHEIALTRYRIDRQSWSNGTVTPFVGTRTKLSWQGATDLGGGVRAVFGADTEKEEAKGNGDARLNGVFVETTTALGDRIDVTTSVRRDDHSRFGGFTSGRVTAVWRAADDLLFRAALGNGFRAPSLYELFGPFGNASLEREESRTHEVGVEKQWGDSHLRATAFWLRANNLIGWDQLSTNCASAQAPDGWPGCYVQKDGTARRRGVELDGRYAFGAGHALTASYTFIDNQVDSEWAKVPERTLNLGAETVLATGTTAGIQIQHVAGRPNDMDDFTTVDLLVSHPVRDNATAYLRLENALDEDYQWVNGYGTSGRAIYAGLRASF</sequence>
<name>A0A447IQB7_9RHOB</name>
<evidence type="ECO:0000256" key="2">
    <source>
        <dbReference type="ARBA" id="ARBA00022448"/>
    </source>
</evidence>
<keyword evidence="9 10" id="KW-0998">Cell outer membrane</keyword>
<dbReference type="PROSITE" id="PS01156">
    <property type="entry name" value="TONB_DEPENDENT_REC_2"/>
    <property type="match status" value="1"/>
</dbReference>
<dbReference type="PANTHER" id="PTHR30069:SF29">
    <property type="entry name" value="HEMOGLOBIN AND HEMOGLOBIN-HAPTOGLOBIN-BINDING PROTEIN 1-RELATED"/>
    <property type="match status" value="1"/>
</dbReference>
<evidence type="ECO:0000256" key="11">
    <source>
        <dbReference type="PROSITE-ProRule" id="PRU10144"/>
    </source>
</evidence>
<keyword evidence="2 10" id="KW-0813">Transport</keyword>
<dbReference type="InterPro" id="IPR000531">
    <property type="entry name" value="Beta-barrel_TonB"/>
</dbReference>
<keyword evidence="4 10" id="KW-0812">Transmembrane</keyword>
<dbReference type="Proteomes" id="UP000270743">
    <property type="component" value="Unassembled WGS sequence"/>
</dbReference>
<keyword evidence="3 10" id="KW-1134">Transmembrane beta strand</keyword>
<dbReference type="Gene3D" id="2.170.130.10">
    <property type="entry name" value="TonB-dependent receptor, plug domain"/>
    <property type="match status" value="1"/>
</dbReference>
<keyword evidence="5 13" id="KW-0732">Signal</keyword>
<comment type="similarity">
    <text evidence="10 12">Belongs to the TonB-dependent receptor family.</text>
</comment>
<evidence type="ECO:0000256" key="10">
    <source>
        <dbReference type="PROSITE-ProRule" id="PRU01360"/>
    </source>
</evidence>
<evidence type="ECO:0000256" key="7">
    <source>
        <dbReference type="ARBA" id="ARBA00023136"/>
    </source>
</evidence>
<evidence type="ECO:0000256" key="9">
    <source>
        <dbReference type="ARBA" id="ARBA00023237"/>
    </source>
</evidence>
<keyword evidence="8" id="KW-0675">Receptor</keyword>
<dbReference type="InterPro" id="IPR037066">
    <property type="entry name" value="Plug_dom_sf"/>
</dbReference>
<gene>
    <name evidence="16" type="primary">btuB</name>
    <name evidence="16" type="ORF">PARHAE_02940</name>
</gene>
<dbReference type="Pfam" id="PF00593">
    <property type="entry name" value="TonB_dep_Rec_b-barrel"/>
    <property type="match status" value="1"/>
</dbReference>
<evidence type="ECO:0000256" key="8">
    <source>
        <dbReference type="ARBA" id="ARBA00023170"/>
    </source>
</evidence>
<dbReference type="InterPro" id="IPR012910">
    <property type="entry name" value="Plug_dom"/>
</dbReference>
<dbReference type="InterPro" id="IPR039426">
    <property type="entry name" value="TonB-dep_rcpt-like"/>
</dbReference>
<evidence type="ECO:0000256" key="1">
    <source>
        <dbReference type="ARBA" id="ARBA00004571"/>
    </source>
</evidence>
<dbReference type="InterPro" id="IPR010917">
    <property type="entry name" value="TonB_rcpt_CS"/>
</dbReference>
<reference evidence="16 17" key="1">
    <citation type="submission" date="2018-12" db="EMBL/GenBank/DDBJ databases">
        <authorList>
            <person name="Criscuolo A."/>
        </authorList>
    </citation>
    <scope>NUCLEOTIDE SEQUENCE [LARGE SCALE GENOMIC DNA]</scope>
    <source>
        <strain evidence="16">ACIP1116241</strain>
    </source>
</reference>
<evidence type="ECO:0000313" key="17">
    <source>
        <dbReference type="Proteomes" id="UP000270743"/>
    </source>
</evidence>
<dbReference type="Gene3D" id="2.40.170.20">
    <property type="entry name" value="TonB-dependent receptor, beta-barrel domain"/>
    <property type="match status" value="1"/>
</dbReference>
<evidence type="ECO:0000256" key="5">
    <source>
        <dbReference type="ARBA" id="ARBA00022729"/>
    </source>
</evidence>
<keyword evidence="6 12" id="KW-0798">TonB box</keyword>
<dbReference type="GO" id="GO:0044718">
    <property type="term" value="P:siderophore transmembrane transport"/>
    <property type="evidence" value="ECO:0007669"/>
    <property type="project" value="TreeGrafter"/>
</dbReference>
<accession>A0A447IQB7</accession>
<dbReference type="EMBL" id="UZWE01000041">
    <property type="protein sequence ID" value="VDS09733.1"/>
    <property type="molecule type" value="Genomic_DNA"/>
</dbReference>
<dbReference type="AlphaFoldDB" id="A0A447IQB7"/>
<evidence type="ECO:0000256" key="12">
    <source>
        <dbReference type="RuleBase" id="RU003357"/>
    </source>
</evidence>
<dbReference type="Pfam" id="PF07715">
    <property type="entry name" value="Plug"/>
    <property type="match status" value="1"/>
</dbReference>
<dbReference type="SUPFAM" id="SSF56935">
    <property type="entry name" value="Porins"/>
    <property type="match status" value="1"/>
</dbReference>
<evidence type="ECO:0000256" key="3">
    <source>
        <dbReference type="ARBA" id="ARBA00022452"/>
    </source>
</evidence>
<evidence type="ECO:0000256" key="4">
    <source>
        <dbReference type="ARBA" id="ARBA00022692"/>
    </source>
</evidence>
<dbReference type="PROSITE" id="PS52016">
    <property type="entry name" value="TONB_DEPENDENT_REC_3"/>
    <property type="match status" value="1"/>
</dbReference>
<feature type="chain" id="PRO_5019157608" evidence="13">
    <location>
        <begin position="29"/>
        <end position="619"/>
    </location>
</feature>
<feature type="domain" description="TonB-dependent receptor plug" evidence="15">
    <location>
        <begin position="54"/>
        <end position="160"/>
    </location>
</feature>
<keyword evidence="7 10" id="KW-0472">Membrane</keyword>
<protein>
    <submittedName>
        <fullName evidence="16">Vitamin B12 transporter BtuB</fullName>
    </submittedName>
</protein>
<proteinExistence type="inferred from homology"/>
<feature type="domain" description="TonB-dependent receptor-like beta-barrel" evidence="14">
    <location>
        <begin position="183"/>
        <end position="592"/>
    </location>
</feature>
<comment type="subcellular location">
    <subcellularLocation>
        <location evidence="1 10">Cell outer membrane</location>
        <topology evidence="1 10">Multi-pass membrane protein</topology>
    </subcellularLocation>
</comment>
<evidence type="ECO:0000313" key="16">
    <source>
        <dbReference type="EMBL" id="VDS09733.1"/>
    </source>
</evidence>
<keyword evidence="17" id="KW-1185">Reference proteome</keyword>
<feature type="short sequence motif" description="TonB C-terminal box" evidence="11">
    <location>
        <begin position="602"/>
        <end position="619"/>
    </location>
</feature>
<organism evidence="16 17">
    <name type="scientific">Paracoccus haematequi</name>
    <dbReference type="NCBI Taxonomy" id="2491866"/>
    <lineage>
        <taxon>Bacteria</taxon>
        <taxon>Pseudomonadati</taxon>
        <taxon>Pseudomonadota</taxon>
        <taxon>Alphaproteobacteria</taxon>
        <taxon>Rhodobacterales</taxon>
        <taxon>Paracoccaceae</taxon>
        <taxon>Paracoccus</taxon>
    </lineage>
</organism>
<dbReference type="InterPro" id="IPR036942">
    <property type="entry name" value="Beta-barrel_TonB_sf"/>
</dbReference>
<dbReference type="GO" id="GO:0015344">
    <property type="term" value="F:siderophore uptake transmembrane transporter activity"/>
    <property type="evidence" value="ECO:0007669"/>
    <property type="project" value="TreeGrafter"/>
</dbReference>
<evidence type="ECO:0000259" key="14">
    <source>
        <dbReference type="Pfam" id="PF00593"/>
    </source>
</evidence>
<evidence type="ECO:0000259" key="15">
    <source>
        <dbReference type="Pfam" id="PF07715"/>
    </source>
</evidence>
<dbReference type="RefSeq" id="WP_164555268.1">
    <property type="nucleotide sequence ID" value="NZ_UZWE01000041.1"/>
</dbReference>
<evidence type="ECO:0000256" key="6">
    <source>
        <dbReference type="ARBA" id="ARBA00023077"/>
    </source>
</evidence>